<reference evidence="3" key="1">
    <citation type="journal article" date="2019" name="Int. J. Syst. Evol. Microbiol.">
        <title>The Global Catalogue of Microorganisms (GCM) 10K type strain sequencing project: providing services to taxonomists for standard genome sequencing and annotation.</title>
        <authorList>
            <consortium name="The Broad Institute Genomics Platform"/>
            <consortium name="The Broad Institute Genome Sequencing Center for Infectious Disease"/>
            <person name="Wu L."/>
            <person name="Ma J."/>
        </authorList>
    </citation>
    <scope>NUCLEOTIDE SEQUENCE [LARGE SCALE GENOMIC DNA]</scope>
    <source>
        <strain evidence="3">CGMCC 1.15111</strain>
    </source>
</reference>
<accession>A0ABQ3IDE4</accession>
<keyword evidence="1" id="KW-0732">Signal</keyword>
<dbReference type="RefSeq" id="WP_189631252.1">
    <property type="nucleotide sequence ID" value="NZ_BNAG01000004.1"/>
</dbReference>
<protein>
    <recommendedName>
        <fullName evidence="4">Lipoprotein</fullName>
    </recommendedName>
</protein>
<feature type="chain" id="PRO_5046062664" description="Lipoprotein" evidence="1">
    <location>
        <begin position="22"/>
        <end position="129"/>
    </location>
</feature>
<proteinExistence type="predicted"/>
<sequence length="129" mass="13771">MKRLSIILSLLTALVISSCDNQPTVDCVQVKIIDQICGNAIFQVIGGAVPDDVANTWTDSSGTTYENVFTTMVSPCDSGVQIGDILFVKIVDQRPVSDCLVCTAMLADTPKPFLHTVISKECEVGGGDF</sequence>
<organism evidence="2 3">
    <name type="scientific">Roseivirga thermotolerans</name>
    <dbReference type="NCBI Taxonomy" id="1758176"/>
    <lineage>
        <taxon>Bacteria</taxon>
        <taxon>Pseudomonadati</taxon>
        <taxon>Bacteroidota</taxon>
        <taxon>Cytophagia</taxon>
        <taxon>Cytophagales</taxon>
        <taxon>Roseivirgaceae</taxon>
        <taxon>Roseivirga</taxon>
    </lineage>
</organism>
<dbReference type="PROSITE" id="PS51257">
    <property type="entry name" value="PROKAR_LIPOPROTEIN"/>
    <property type="match status" value="1"/>
</dbReference>
<name>A0ABQ3IDE4_9BACT</name>
<comment type="caution">
    <text evidence="2">The sequence shown here is derived from an EMBL/GenBank/DDBJ whole genome shotgun (WGS) entry which is preliminary data.</text>
</comment>
<dbReference type="EMBL" id="BNAG01000004">
    <property type="protein sequence ID" value="GHE72789.1"/>
    <property type="molecule type" value="Genomic_DNA"/>
</dbReference>
<evidence type="ECO:0000313" key="3">
    <source>
        <dbReference type="Proteomes" id="UP000658258"/>
    </source>
</evidence>
<keyword evidence="3" id="KW-1185">Reference proteome</keyword>
<evidence type="ECO:0000313" key="2">
    <source>
        <dbReference type="EMBL" id="GHE72789.1"/>
    </source>
</evidence>
<gene>
    <name evidence="2" type="ORF">GCM10011340_31540</name>
</gene>
<evidence type="ECO:0000256" key="1">
    <source>
        <dbReference type="SAM" id="SignalP"/>
    </source>
</evidence>
<evidence type="ECO:0008006" key="4">
    <source>
        <dbReference type="Google" id="ProtNLM"/>
    </source>
</evidence>
<dbReference type="Proteomes" id="UP000658258">
    <property type="component" value="Unassembled WGS sequence"/>
</dbReference>
<feature type="signal peptide" evidence="1">
    <location>
        <begin position="1"/>
        <end position="21"/>
    </location>
</feature>